<evidence type="ECO:0000313" key="2">
    <source>
        <dbReference type="EMBL" id="BAU87520.1"/>
    </source>
</evidence>
<dbReference type="Proteomes" id="UP000217676">
    <property type="component" value="Chromosome"/>
</dbReference>
<gene>
    <name evidence="2" type="ORF">SLA_6654</name>
</gene>
<evidence type="ECO:0000313" key="3">
    <source>
        <dbReference type="Proteomes" id="UP000217676"/>
    </source>
</evidence>
<organism evidence="2 3">
    <name type="scientific">Streptomyces laurentii</name>
    <dbReference type="NCBI Taxonomy" id="39478"/>
    <lineage>
        <taxon>Bacteria</taxon>
        <taxon>Bacillati</taxon>
        <taxon>Actinomycetota</taxon>
        <taxon>Actinomycetes</taxon>
        <taxon>Kitasatosporales</taxon>
        <taxon>Streptomycetaceae</taxon>
        <taxon>Streptomyces</taxon>
    </lineage>
</organism>
<dbReference type="AlphaFoldDB" id="A0A160P935"/>
<sequence>MTTTGGTIVGKKQTRVNKGARTGGHEHRAAPTGNERETREATRAAEEPRPVMEVPAHRKERKFGHN</sequence>
<evidence type="ECO:0000256" key="1">
    <source>
        <dbReference type="SAM" id="MobiDB-lite"/>
    </source>
</evidence>
<reference evidence="2 3" key="1">
    <citation type="journal article" date="2016" name="Genome Announc.">
        <title>Complete Genome Sequence of Thiostrepton-Producing Streptomyces laurentii ATCC 31255.</title>
        <authorList>
            <person name="Doi K."/>
            <person name="Fujino Y."/>
            <person name="Nagayoshi Y."/>
            <person name="Ohshima T."/>
            <person name="Ogata S."/>
        </authorList>
    </citation>
    <scope>NUCLEOTIDE SEQUENCE [LARGE SCALE GENOMIC DNA]</scope>
    <source>
        <strain evidence="2 3">ATCC 31255</strain>
    </source>
</reference>
<keyword evidence="3" id="KW-1185">Reference proteome</keyword>
<feature type="compositionally biased region" description="Basic and acidic residues" evidence="1">
    <location>
        <begin position="23"/>
        <end position="50"/>
    </location>
</feature>
<proteinExistence type="predicted"/>
<feature type="region of interest" description="Disordered" evidence="1">
    <location>
        <begin position="1"/>
        <end position="66"/>
    </location>
</feature>
<name>A0A160P935_STRLU</name>
<dbReference type="KEGG" id="slau:SLA_6654"/>
<accession>A0A160P935</accession>
<dbReference type="EMBL" id="AP017424">
    <property type="protein sequence ID" value="BAU87520.1"/>
    <property type="molecule type" value="Genomic_DNA"/>
</dbReference>
<dbReference type="RefSeq" id="WP_359876947.1">
    <property type="nucleotide sequence ID" value="NZ_JBEYHT010000021.1"/>
</dbReference>
<protein>
    <submittedName>
        <fullName evidence="2">Uncharacterized protein</fullName>
    </submittedName>
</protein>